<keyword evidence="2" id="KW-1185">Reference proteome</keyword>
<feature type="non-terminal residue" evidence="1">
    <location>
        <position position="78"/>
    </location>
</feature>
<protein>
    <submittedName>
        <fullName evidence="1">Uncharacterized protein</fullName>
    </submittedName>
</protein>
<dbReference type="EMBL" id="CAACVG010009570">
    <property type="protein sequence ID" value="VEN53598.1"/>
    <property type="molecule type" value="Genomic_DNA"/>
</dbReference>
<evidence type="ECO:0000313" key="2">
    <source>
        <dbReference type="Proteomes" id="UP000410492"/>
    </source>
</evidence>
<organism evidence="1 2">
    <name type="scientific">Callosobruchus maculatus</name>
    <name type="common">Southern cowpea weevil</name>
    <name type="synonym">Pulse bruchid</name>
    <dbReference type="NCBI Taxonomy" id="64391"/>
    <lineage>
        <taxon>Eukaryota</taxon>
        <taxon>Metazoa</taxon>
        <taxon>Ecdysozoa</taxon>
        <taxon>Arthropoda</taxon>
        <taxon>Hexapoda</taxon>
        <taxon>Insecta</taxon>
        <taxon>Pterygota</taxon>
        <taxon>Neoptera</taxon>
        <taxon>Endopterygota</taxon>
        <taxon>Coleoptera</taxon>
        <taxon>Polyphaga</taxon>
        <taxon>Cucujiformia</taxon>
        <taxon>Chrysomeloidea</taxon>
        <taxon>Chrysomelidae</taxon>
        <taxon>Bruchinae</taxon>
        <taxon>Bruchini</taxon>
        <taxon>Callosobruchus</taxon>
    </lineage>
</organism>
<gene>
    <name evidence="1" type="ORF">CALMAC_LOCUS13349</name>
</gene>
<evidence type="ECO:0000313" key="1">
    <source>
        <dbReference type="EMBL" id="VEN53598.1"/>
    </source>
</evidence>
<dbReference type="Proteomes" id="UP000410492">
    <property type="component" value="Unassembled WGS sequence"/>
</dbReference>
<dbReference type="AlphaFoldDB" id="A0A653D0E6"/>
<sequence length="78" mass="8982">MEYCSCAVCCSCTRRSAQGVSPSHEDEVSLKKKWTFPMCTSLVIYHLHHGRTSSFLNQRKCKRYKFDCHSLSFQSVVS</sequence>
<name>A0A653D0E6_CALMS</name>
<accession>A0A653D0E6</accession>
<reference evidence="1 2" key="1">
    <citation type="submission" date="2019-01" db="EMBL/GenBank/DDBJ databases">
        <authorList>
            <person name="Sayadi A."/>
        </authorList>
    </citation>
    <scope>NUCLEOTIDE SEQUENCE [LARGE SCALE GENOMIC DNA]</scope>
</reference>
<proteinExistence type="predicted"/>